<dbReference type="GO" id="GO:0004843">
    <property type="term" value="F:cysteine-type deubiquitinase activity"/>
    <property type="evidence" value="ECO:0007669"/>
    <property type="project" value="InterPro"/>
</dbReference>
<dbReference type="InterPro" id="IPR038765">
    <property type="entry name" value="Papain-like_cys_pep_sf"/>
</dbReference>
<feature type="region of interest" description="Disordered" evidence="5">
    <location>
        <begin position="1146"/>
        <end position="1204"/>
    </location>
</feature>
<feature type="domain" description="MATH" evidence="7">
    <location>
        <begin position="268"/>
        <end position="484"/>
    </location>
</feature>
<dbReference type="PANTHER" id="PTHR43215">
    <property type="entry name" value="RADIAL SPOKE HEAD 1 HOMOLOG"/>
    <property type="match status" value="1"/>
</dbReference>
<dbReference type="GO" id="GO:0008270">
    <property type="term" value="F:zinc ion binding"/>
    <property type="evidence" value="ECO:0007669"/>
    <property type="project" value="UniProtKB-KW"/>
</dbReference>
<dbReference type="Pfam" id="PF13920">
    <property type="entry name" value="zf-C3HC4_3"/>
    <property type="match status" value="1"/>
</dbReference>
<dbReference type="GO" id="GO:0005737">
    <property type="term" value="C:cytoplasm"/>
    <property type="evidence" value="ECO:0007669"/>
    <property type="project" value="UniProtKB-SubCell"/>
</dbReference>
<keyword evidence="2" id="KW-0963">Cytoplasm</keyword>
<feature type="region of interest" description="Disordered" evidence="5">
    <location>
        <begin position="116"/>
        <end position="226"/>
    </location>
</feature>
<proteinExistence type="predicted"/>
<evidence type="ECO:0000259" key="8">
    <source>
        <dbReference type="PROSITE" id="PS50235"/>
    </source>
</evidence>
<gene>
    <name evidence="9" type="ORF">MCYG_01972</name>
</gene>
<dbReference type="InterPro" id="IPR028889">
    <property type="entry name" value="USP"/>
</dbReference>
<dbReference type="InterPro" id="IPR013083">
    <property type="entry name" value="Znf_RING/FYVE/PHD"/>
</dbReference>
<feature type="compositionally biased region" description="Basic and acidic residues" evidence="5">
    <location>
        <begin position="393"/>
        <end position="411"/>
    </location>
</feature>
<dbReference type="InterPro" id="IPR002083">
    <property type="entry name" value="MATH/TRAF_dom"/>
</dbReference>
<accession>C5FIR2</accession>
<dbReference type="PROSITE" id="PS50144">
    <property type="entry name" value="MATH"/>
    <property type="match status" value="1"/>
</dbReference>
<dbReference type="GO" id="GO:0016579">
    <property type="term" value="P:protein deubiquitination"/>
    <property type="evidence" value="ECO:0007669"/>
    <property type="project" value="InterPro"/>
</dbReference>
<dbReference type="eggNOG" id="KOG1863">
    <property type="taxonomic scope" value="Eukaryota"/>
</dbReference>
<feature type="region of interest" description="Disordered" evidence="5">
    <location>
        <begin position="1108"/>
        <end position="1133"/>
    </location>
</feature>
<evidence type="ECO:0000259" key="7">
    <source>
        <dbReference type="PROSITE" id="PS50144"/>
    </source>
</evidence>
<feature type="compositionally biased region" description="Acidic residues" evidence="5">
    <location>
        <begin position="204"/>
        <end position="213"/>
    </location>
</feature>
<dbReference type="SMART" id="SM00698">
    <property type="entry name" value="MORN"/>
    <property type="match status" value="3"/>
</dbReference>
<evidence type="ECO:0000256" key="1">
    <source>
        <dbReference type="ARBA" id="ARBA00004496"/>
    </source>
</evidence>
<dbReference type="Proteomes" id="UP000002035">
    <property type="component" value="Unassembled WGS sequence"/>
</dbReference>
<feature type="compositionally biased region" description="Polar residues" evidence="5">
    <location>
        <begin position="1108"/>
        <end position="1120"/>
    </location>
</feature>
<protein>
    <submittedName>
        <fullName evidence="9">MATH and UCH domain-containing protein</fullName>
    </submittedName>
</protein>
<dbReference type="eggNOG" id="KOG1571">
    <property type="taxonomic scope" value="Eukaryota"/>
</dbReference>
<keyword evidence="4" id="KW-0863">Zinc-finger</keyword>
<dbReference type="PROSITE" id="PS50235">
    <property type="entry name" value="USP_3"/>
    <property type="match status" value="1"/>
</dbReference>
<dbReference type="InterPro" id="IPR001841">
    <property type="entry name" value="Znf_RING"/>
</dbReference>
<dbReference type="GeneID" id="9229090"/>
<dbReference type="VEuPathDB" id="FungiDB:MCYG_01972"/>
<dbReference type="STRING" id="554155.C5FIR2"/>
<dbReference type="eggNOG" id="KOG0231">
    <property type="taxonomic scope" value="Eukaryota"/>
</dbReference>
<dbReference type="OMA" id="FHPDLDD"/>
<feature type="compositionally biased region" description="Low complexity" evidence="5">
    <location>
        <begin position="181"/>
        <end position="195"/>
    </location>
</feature>
<dbReference type="InterPro" id="IPR008974">
    <property type="entry name" value="TRAF-like"/>
</dbReference>
<dbReference type="EMBL" id="DS995702">
    <property type="protein sequence ID" value="EEQ29153.1"/>
    <property type="molecule type" value="Genomic_DNA"/>
</dbReference>
<organism evidence="9 10">
    <name type="scientific">Arthroderma otae (strain ATCC MYA-4605 / CBS 113480)</name>
    <name type="common">Microsporum canis</name>
    <dbReference type="NCBI Taxonomy" id="554155"/>
    <lineage>
        <taxon>Eukaryota</taxon>
        <taxon>Fungi</taxon>
        <taxon>Dikarya</taxon>
        <taxon>Ascomycota</taxon>
        <taxon>Pezizomycotina</taxon>
        <taxon>Eurotiomycetes</taxon>
        <taxon>Eurotiomycetidae</taxon>
        <taxon>Onygenales</taxon>
        <taxon>Arthrodermataceae</taxon>
        <taxon>Microsporum</taxon>
    </lineage>
</organism>
<dbReference type="SUPFAM" id="SSF82185">
    <property type="entry name" value="Histone H3 K4-specific methyltransferase SET7/9 N-terminal domain"/>
    <property type="match status" value="1"/>
</dbReference>
<evidence type="ECO:0000259" key="6">
    <source>
        <dbReference type="PROSITE" id="PS50089"/>
    </source>
</evidence>
<keyword evidence="3" id="KW-0677">Repeat</keyword>
<evidence type="ECO:0000256" key="3">
    <source>
        <dbReference type="ARBA" id="ARBA00022737"/>
    </source>
</evidence>
<dbReference type="Gene3D" id="2.20.110.10">
    <property type="entry name" value="Histone H3 K4-specific methyltransferase SET7/9 N-terminal domain"/>
    <property type="match status" value="1"/>
</dbReference>
<comment type="subcellular location">
    <subcellularLocation>
        <location evidence="1">Cytoplasm</location>
    </subcellularLocation>
</comment>
<evidence type="ECO:0000256" key="5">
    <source>
        <dbReference type="SAM" id="MobiDB-lite"/>
    </source>
</evidence>
<name>C5FIR2_ARTOC</name>
<dbReference type="PROSITE" id="PS50089">
    <property type="entry name" value="ZF_RING_2"/>
    <property type="match status" value="1"/>
</dbReference>
<dbReference type="Pfam" id="PF02493">
    <property type="entry name" value="MORN"/>
    <property type="match status" value="3"/>
</dbReference>
<feature type="domain" description="RING-type" evidence="6">
    <location>
        <begin position="1445"/>
        <end position="1480"/>
    </location>
</feature>
<dbReference type="Gene3D" id="3.30.40.10">
    <property type="entry name" value="Zinc/RING finger domain, C3HC4 (zinc finger)"/>
    <property type="match status" value="1"/>
</dbReference>
<evidence type="ECO:0000313" key="10">
    <source>
        <dbReference type="Proteomes" id="UP000002035"/>
    </source>
</evidence>
<feature type="region of interest" description="Disordered" evidence="5">
    <location>
        <begin position="353"/>
        <end position="411"/>
    </location>
</feature>
<keyword evidence="4" id="KW-0862">Zinc</keyword>
<dbReference type="Gene3D" id="3.90.70.10">
    <property type="entry name" value="Cysteine proteinases"/>
    <property type="match status" value="1"/>
</dbReference>
<dbReference type="Gene3D" id="2.60.210.10">
    <property type="entry name" value="Apoptosis, Tumor Necrosis Factor Receptor Associated Protein 2, Chain A"/>
    <property type="match status" value="1"/>
</dbReference>
<feature type="compositionally biased region" description="Polar residues" evidence="5">
    <location>
        <begin position="22"/>
        <end position="32"/>
    </location>
</feature>
<keyword evidence="10" id="KW-1185">Reference proteome</keyword>
<sequence length="1492" mass="167162">MEVAVEAQRASLSRQPAPPYTSSPQTHASEPQTEPGEQPEDEQTLEQPLQNGVMPTLADVLPPSVTYSSTTETESSAPDRPAVEVVTPVSNETTERAVNTQVNEVIEAPAVNAAATTTTTTTVNGDPETMETDIAVNGVEAAEEDQTQPHGENENENMPVNDSTEQNEPAQPRENEEPSEESSPSTASDGSTDSSESTERTGEDYDEDDENDEPAYWAEYKEDTSVAEGDELKEIESGDADHSAHEYDYIEKSFYHELDDPEYKPIEKARITWKITGVRGTKEKPNRATIIRSPPAYIGGYYWTLKFFPRGNSVGSLSVYLECSPTPPEQDKAILETEFKVLKGPPDAVLSELTPDQEFKLPATTASPKPSQSEESTKKSQEKDQEELPEAASEEKTGSDLRESSPKPKPDFRISAQIGVVLYNPEEPRTGWTQSSCHQFNSHNFDWGWTHFHGPGPWNTIHLRQHGQRQALLRNDTLCFDAYIRLFDDPTKSLWWHSSDSEPIWDSYSLVGLRPMGDVSVNYCQHTAGLIPLLLLKPFREMVKGIDVMRHLNDVTARPKPVCEALQVIVHEMTAENITSVRTEGVRRALRYLLESSGDVVEFWERLRRSLQIELAGTEAIEKLASIFDSPHDDSKMSDESLNMLSRDFNSRIRISSENTESIQSGIVEYLKSREGKWSLPPVLQIELSRQKFDKKARQWKFLVNRVHRNEELDLSDYVNSETEGKYTLFSFIAHKGHRTSRWYYPLVRPGGQGTHWLAFKGEDPYRIECLTTKMAVEGFEGLDMAEAGNGEPVNAEIAVAFMYIRNDLQGEYLSPKLEPWTLPPSWHRYMQAISPDRSAVEPEKQIPVAFYGLNGVSKDARNPAAAYDLINHQTSEKDTTSMIVPMSTTIGELRAKLAAQISTEENPITNERIRMWSIGAPYEVRLFNFSMEPLVSMGSQLLSLGWNALRIWVQILNEDDMKFFSIPEFVPPPPISDEVNGMKDTIEAPPSPPPVQNEEQSQSTELVQPPNQDGDVEMNDATPDDEPNPPTQPPTQIHNEETQESENLPSAPEPAELEMTDNVPDQAEPNSVEHAPVPDVNNDEQAANEAIIASIIAQDLALLDQSQEMDTSGSYTEANSVPPPPPMVDTMEHTNEAVDGSLRNDVEEDREAQDQSSSEDSQMEGSPIVESNNNVPGNTDTQMSQQNLEESHEEGQTVPEPPVIKSELVLPCDQVYYFVQEFDADNQTVETVGAFFAKSCRNIREELRKTLQLPEDQPYNFWSRRKAVASVHSVSSTHRFRDLMNDVGCIIFGKTIPKRRQTELVEAGCFISPDRLLEYLWAVDRQHPTKSFTGKKTVEAILNGEYYTGDLCKGYYHGSGTHISEAGDTYTGDFVQGRRQGTGSIEHSSGDTYTGDWFEDQPHGQGTWVEHKTGNKYVGGYRNGKRHGKGVSYWEVADEEMNLCQICYTEEQDSLFYTCGHVCACGSCARQVEICPVCREKVISVVKIFRC</sequence>
<evidence type="ECO:0000256" key="4">
    <source>
        <dbReference type="PROSITE-ProRule" id="PRU00175"/>
    </source>
</evidence>
<reference evidence="10" key="1">
    <citation type="journal article" date="2012" name="MBio">
        <title>Comparative genome analysis of Trichophyton rubrum and related dermatophytes reveals candidate genes involved in infection.</title>
        <authorList>
            <person name="Martinez D.A."/>
            <person name="Oliver B.G."/>
            <person name="Graeser Y."/>
            <person name="Goldberg J.M."/>
            <person name="Li W."/>
            <person name="Martinez-Rossi N.M."/>
            <person name="Monod M."/>
            <person name="Shelest E."/>
            <person name="Barton R.C."/>
            <person name="Birch E."/>
            <person name="Brakhage A.A."/>
            <person name="Chen Z."/>
            <person name="Gurr S.J."/>
            <person name="Heiman D."/>
            <person name="Heitman J."/>
            <person name="Kosti I."/>
            <person name="Rossi A."/>
            <person name="Saif S."/>
            <person name="Samalova M."/>
            <person name="Saunders C.W."/>
            <person name="Shea T."/>
            <person name="Summerbell R.C."/>
            <person name="Xu J."/>
            <person name="Young S."/>
            <person name="Zeng Q."/>
            <person name="Birren B.W."/>
            <person name="Cuomo C.A."/>
            <person name="White T.C."/>
        </authorList>
    </citation>
    <scope>NUCLEOTIDE SEQUENCE [LARGE SCALE GENOMIC DNA]</scope>
    <source>
        <strain evidence="10">ATCC MYA-4605 / CBS 113480</strain>
    </source>
</reference>
<dbReference type="HOGENOM" id="CLU_002789_0_0_1"/>
<dbReference type="RefSeq" id="XP_002849038.1">
    <property type="nucleotide sequence ID" value="XM_002848992.1"/>
</dbReference>
<dbReference type="InterPro" id="IPR001394">
    <property type="entry name" value="Peptidase_C19_UCH"/>
</dbReference>
<feature type="domain" description="USP" evidence="8">
    <location>
        <begin position="511"/>
        <end position="807"/>
    </location>
</feature>
<feature type="region of interest" description="Disordered" evidence="5">
    <location>
        <begin position="972"/>
        <end position="1086"/>
    </location>
</feature>
<dbReference type="SUPFAM" id="SSF49599">
    <property type="entry name" value="TRAF domain-like"/>
    <property type="match status" value="1"/>
</dbReference>
<feature type="compositionally biased region" description="Polar residues" evidence="5">
    <location>
        <begin position="1170"/>
        <end position="1189"/>
    </location>
</feature>
<dbReference type="Pfam" id="PF00443">
    <property type="entry name" value="UCH"/>
    <property type="match status" value="1"/>
</dbReference>
<feature type="region of interest" description="Disordered" evidence="5">
    <location>
        <begin position="1"/>
        <end position="83"/>
    </location>
</feature>
<feature type="compositionally biased region" description="Low complexity" evidence="5">
    <location>
        <begin position="1155"/>
        <end position="1167"/>
    </location>
</feature>
<dbReference type="PANTHER" id="PTHR43215:SF14">
    <property type="entry name" value="RADIAL SPOKE HEAD 1 HOMOLOG"/>
    <property type="match status" value="1"/>
</dbReference>
<evidence type="ECO:0000313" key="9">
    <source>
        <dbReference type="EMBL" id="EEQ29153.1"/>
    </source>
</evidence>
<feature type="compositionally biased region" description="Low complexity" evidence="5">
    <location>
        <begin position="66"/>
        <end position="76"/>
    </location>
</feature>
<dbReference type="SUPFAM" id="SSF54001">
    <property type="entry name" value="Cysteine proteinases"/>
    <property type="match status" value="1"/>
</dbReference>
<feature type="compositionally biased region" description="Acidic residues" evidence="5">
    <location>
        <begin position="1015"/>
        <end position="1028"/>
    </location>
</feature>
<dbReference type="SUPFAM" id="SSF57850">
    <property type="entry name" value="RING/U-box"/>
    <property type="match status" value="1"/>
</dbReference>
<feature type="compositionally biased region" description="Polar residues" evidence="5">
    <location>
        <begin position="998"/>
        <end position="1012"/>
    </location>
</feature>
<dbReference type="InterPro" id="IPR003409">
    <property type="entry name" value="MORN"/>
</dbReference>
<evidence type="ECO:0000256" key="2">
    <source>
        <dbReference type="ARBA" id="ARBA00022490"/>
    </source>
</evidence>
<feature type="compositionally biased region" description="Polar residues" evidence="5">
    <location>
        <begin position="156"/>
        <end position="169"/>
    </location>
</feature>
<dbReference type="OrthoDB" id="294378at2759"/>
<keyword evidence="4" id="KW-0479">Metal-binding</keyword>